<dbReference type="GO" id="GO:0006352">
    <property type="term" value="P:DNA-templated transcription initiation"/>
    <property type="evidence" value="ECO:0007669"/>
    <property type="project" value="InterPro"/>
</dbReference>
<proteinExistence type="inferred from homology"/>
<reference evidence="7" key="2">
    <citation type="journal article" date="2021" name="PeerJ">
        <title>Extensive microbial diversity within the chicken gut microbiome revealed by metagenomics and culture.</title>
        <authorList>
            <person name="Gilroy R."/>
            <person name="Ravi A."/>
            <person name="Getino M."/>
            <person name="Pursley I."/>
            <person name="Horton D.L."/>
            <person name="Alikhan N.F."/>
            <person name="Baker D."/>
            <person name="Gharbi K."/>
            <person name="Hall N."/>
            <person name="Watson M."/>
            <person name="Adriaenssens E.M."/>
            <person name="Foster-Nyarko E."/>
            <person name="Jarju S."/>
            <person name="Secka A."/>
            <person name="Antonio M."/>
            <person name="Oren A."/>
            <person name="Chaudhuri R.R."/>
            <person name="La Ragione R."/>
            <person name="Hildebrand F."/>
            <person name="Pallen M.J."/>
        </authorList>
    </citation>
    <scope>NUCLEOTIDE SEQUENCE</scope>
    <source>
        <strain evidence="7">10037</strain>
    </source>
</reference>
<protein>
    <submittedName>
        <fullName evidence="7">Sigma-70 family RNA polymerase sigma factor</fullName>
    </submittedName>
</protein>
<comment type="caution">
    <text evidence="7">The sequence shown here is derived from an EMBL/GenBank/DDBJ whole genome shotgun (WGS) entry which is preliminary data.</text>
</comment>
<dbReference type="PANTHER" id="PTHR43133">
    <property type="entry name" value="RNA POLYMERASE ECF-TYPE SIGMA FACTO"/>
    <property type="match status" value="1"/>
</dbReference>
<keyword evidence="3" id="KW-0731">Sigma factor</keyword>
<dbReference type="EMBL" id="JADIME010000045">
    <property type="protein sequence ID" value="MBO8465272.1"/>
    <property type="molecule type" value="Genomic_DNA"/>
</dbReference>
<dbReference type="Pfam" id="PF04542">
    <property type="entry name" value="Sigma70_r2"/>
    <property type="match status" value="1"/>
</dbReference>
<dbReference type="NCBIfam" id="TIGR02937">
    <property type="entry name" value="sigma70-ECF"/>
    <property type="match status" value="1"/>
</dbReference>
<evidence type="ECO:0000256" key="3">
    <source>
        <dbReference type="ARBA" id="ARBA00023082"/>
    </source>
</evidence>
<dbReference type="InterPro" id="IPR039425">
    <property type="entry name" value="RNA_pol_sigma-70-like"/>
</dbReference>
<gene>
    <name evidence="7" type="ORF">IAB93_04655</name>
</gene>
<feature type="domain" description="RNA polymerase sigma-70 region 2" evidence="5">
    <location>
        <begin position="27"/>
        <end position="97"/>
    </location>
</feature>
<dbReference type="GO" id="GO:0016987">
    <property type="term" value="F:sigma factor activity"/>
    <property type="evidence" value="ECO:0007669"/>
    <property type="project" value="UniProtKB-KW"/>
</dbReference>
<dbReference type="InterPro" id="IPR007627">
    <property type="entry name" value="RNA_pol_sigma70_r2"/>
</dbReference>
<dbReference type="InterPro" id="IPR013324">
    <property type="entry name" value="RNA_pol_sigma_r3/r4-like"/>
</dbReference>
<dbReference type="AlphaFoldDB" id="A0A9D9N9H5"/>
<dbReference type="CDD" id="cd06171">
    <property type="entry name" value="Sigma70_r4"/>
    <property type="match status" value="1"/>
</dbReference>
<evidence type="ECO:0000259" key="5">
    <source>
        <dbReference type="Pfam" id="PF04542"/>
    </source>
</evidence>
<evidence type="ECO:0000256" key="2">
    <source>
        <dbReference type="ARBA" id="ARBA00023015"/>
    </source>
</evidence>
<dbReference type="Gene3D" id="1.10.1740.10">
    <property type="match status" value="1"/>
</dbReference>
<dbReference type="InterPro" id="IPR014284">
    <property type="entry name" value="RNA_pol_sigma-70_dom"/>
</dbReference>
<dbReference type="GO" id="GO:0003677">
    <property type="term" value="F:DNA binding"/>
    <property type="evidence" value="ECO:0007669"/>
    <property type="project" value="InterPro"/>
</dbReference>
<dbReference type="SUPFAM" id="SSF88659">
    <property type="entry name" value="Sigma3 and sigma4 domains of RNA polymerase sigma factors"/>
    <property type="match status" value="1"/>
</dbReference>
<dbReference type="Gene3D" id="1.10.10.10">
    <property type="entry name" value="Winged helix-like DNA-binding domain superfamily/Winged helix DNA-binding domain"/>
    <property type="match status" value="1"/>
</dbReference>
<dbReference type="PANTHER" id="PTHR43133:SF46">
    <property type="entry name" value="RNA POLYMERASE SIGMA-70 FACTOR ECF SUBFAMILY"/>
    <property type="match status" value="1"/>
</dbReference>
<dbReference type="InterPro" id="IPR013249">
    <property type="entry name" value="RNA_pol_sigma70_r4_t2"/>
</dbReference>
<keyword evidence="4" id="KW-0804">Transcription</keyword>
<accession>A0A9D9N9H5</accession>
<evidence type="ECO:0000256" key="1">
    <source>
        <dbReference type="ARBA" id="ARBA00010641"/>
    </source>
</evidence>
<evidence type="ECO:0000313" key="7">
    <source>
        <dbReference type="EMBL" id="MBO8465272.1"/>
    </source>
</evidence>
<dbReference type="InterPro" id="IPR013325">
    <property type="entry name" value="RNA_pol_sigma_r2"/>
</dbReference>
<evidence type="ECO:0000313" key="8">
    <source>
        <dbReference type="Proteomes" id="UP000823597"/>
    </source>
</evidence>
<name>A0A9D9N9H5_9BACT</name>
<dbReference type="Pfam" id="PF08281">
    <property type="entry name" value="Sigma70_r4_2"/>
    <property type="match status" value="1"/>
</dbReference>
<comment type="similarity">
    <text evidence="1">Belongs to the sigma-70 factor family. ECF subfamily.</text>
</comment>
<dbReference type="SUPFAM" id="SSF88946">
    <property type="entry name" value="Sigma2 domain of RNA polymerase sigma factors"/>
    <property type="match status" value="1"/>
</dbReference>
<dbReference type="InterPro" id="IPR036388">
    <property type="entry name" value="WH-like_DNA-bd_sf"/>
</dbReference>
<sequence>MGRLHSTTEAELAGMCGKGLPEAQEELYGRYASAMFAICLRYCGNRDDAEDLLHDGFIKIFGSIRKFRYQGAGSLGGWMGKVFVNEAVSRLRKKARRDIRSVPVEESTLTIYDETGTSDDTLENVSPEKLIEMISELPDGCRSVLNLYVFEQKSHKEIARLLGIKENSSTSQLHRAKAILRNKINRLKNGNENRR</sequence>
<evidence type="ECO:0000259" key="6">
    <source>
        <dbReference type="Pfam" id="PF08281"/>
    </source>
</evidence>
<dbReference type="Proteomes" id="UP000823597">
    <property type="component" value="Unassembled WGS sequence"/>
</dbReference>
<organism evidence="7 8">
    <name type="scientific">Candidatus Merdivivens pullistercoris</name>
    <dbReference type="NCBI Taxonomy" id="2840873"/>
    <lineage>
        <taxon>Bacteria</taxon>
        <taxon>Pseudomonadati</taxon>
        <taxon>Bacteroidota</taxon>
        <taxon>Bacteroidia</taxon>
        <taxon>Bacteroidales</taxon>
        <taxon>Muribaculaceae</taxon>
        <taxon>Muribaculaceae incertae sedis</taxon>
        <taxon>Candidatus Merdivivens</taxon>
    </lineage>
</organism>
<evidence type="ECO:0000256" key="4">
    <source>
        <dbReference type="ARBA" id="ARBA00023163"/>
    </source>
</evidence>
<feature type="domain" description="RNA polymerase sigma factor 70 region 4 type 2" evidence="6">
    <location>
        <begin position="129"/>
        <end position="178"/>
    </location>
</feature>
<reference evidence="7" key="1">
    <citation type="submission" date="2020-10" db="EMBL/GenBank/DDBJ databases">
        <authorList>
            <person name="Gilroy R."/>
        </authorList>
    </citation>
    <scope>NUCLEOTIDE SEQUENCE</scope>
    <source>
        <strain evidence="7">10037</strain>
    </source>
</reference>
<keyword evidence="2" id="KW-0805">Transcription regulation</keyword>